<evidence type="ECO:0000256" key="1">
    <source>
        <dbReference type="ARBA" id="ARBA00003819"/>
    </source>
</evidence>
<dbReference type="SMART" id="SM00411">
    <property type="entry name" value="BHL"/>
    <property type="match status" value="1"/>
</dbReference>
<keyword evidence="4 7" id="KW-0238">DNA-binding</keyword>
<proteinExistence type="inferred from homology"/>
<comment type="similarity">
    <text evidence="2 5">Belongs to the bacterial histone-like protein family.</text>
</comment>
<gene>
    <name evidence="6" type="ORF">AY586_02665</name>
    <name evidence="7" type="ORF">EDC29_11050</name>
</gene>
<reference evidence="7 9" key="2">
    <citation type="submission" date="2019-03" db="EMBL/GenBank/DDBJ databases">
        <title>Genomic Encyclopedia of Type Strains, Phase IV (KMG-IV): sequencing the most valuable type-strain genomes for metagenomic binning, comparative biology and taxonomic classification.</title>
        <authorList>
            <person name="Goeker M."/>
        </authorList>
    </citation>
    <scope>NUCLEOTIDE SEQUENCE [LARGE SCALE GENOMIC DNA]</scope>
    <source>
        <strain evidence="7 9">DSM 203</strain>
    </source>
</reference>
<dbReference type="Proteomes" id="UP000295247">
    <property type="component" value="Unassembled WGS sequence"/>
</dbReference>
<dbReference type="InterPro" id="IPR010992">
    <property type="entry name" value="IHF-like_DNA-bd_dom_sf"/>
</dbReference>
<evidence type="ECO:0000313" key="7">
    <source>
        <dbReference type="EMBL" id="TCW34503.1"/>
    </source>
</evidence>
<dbReference type="Pfam" id="PF00216">
    <property type="entry name" value="Bac_DNA_binding"/>
    <property type="match status" value="1"/>
</dbReference>
<name>A0A4R4A6Q8_MARGR</name>
<dbReference type="SUPFAM" id="SSF47729">
    <property type="entry name" value="IHF-like DNA-binding proteins"/>
    <property type="match status" value="1"/>
</dbReference>
<dbReference type="Gene3D" id="4.10.520.10">
    <property type="entry name" value="IHF-like DNA-binding proteins"/>
    <property type="match status" value="1"/>
</dbReference>
<dbReference type="GO" id="GO:0006270">
    <property type="term" value="P:DNA replication initiation"/>
    <property type="evidence" value="ECO:0007669"/>
    <property type="project" value="UniProtKB-ARBA"/>
</dbReference>
<dbReference type="GO" id="GO:1990103">
    <property type="term" value="C:DnaA-HU complex"/>
    <property type="evidence" value="ECO:0007669"/>
    <property type="project" value="UniProtKB-ARBA"/>
</dbReference>
<dbReference type="InterPro" id="IPR000119">
    <property type="entry name" value="Hist_DNA-bd"/>
</dbReference>
<dbReference type="InterPro" id="IPR020816">
    <property type="entry name" value="Histone-like_DNA-bd_CS"/>
</dbReference>
<evidence type="ECO:0000256" key="2">
    <source>
        <dbReference type="ARBA" id="ARBA00010529"/>
    </source>
</evidence>
<dbReference type="PANTHER" id="PTHR33175">
    <property type="entry name" value="DNA-BINDING PROTEIN HU"/>
    <property type="match status" value="1"/>
</dbReference>
<evidence type="ECO:0000256" key="4">
    <source>
        <dbReference type="ARBA" id="ARBA00023125"/>
    </source>
</evidence>
<dbReference type="GO" id="GO:0006351">
    <property type="term" value="P:DNA-templated transcription"/>
    <property type="evidence" value="ECO:0007669"/>
    <property type="project" value="UniProtKB-ARBA"/>
</dbReference>
<dbReference type="PROSITE" id="PS00045">
    <property type="entry name" value="HISTONE_LIKE"/>
    <property type="match status" value="1"/>
</dbReference>
<sequence>MNKSDLIEAMADAADISKAAAARALDAFTDSVAVTLKDGGTVSLIGFGTFSVKERAARTGRNPQTGATIEIKASKTPAFKAGKALKDAVQ</sequence>
<evidence type="ECO:0000256" key="5">
    <source>
        <dbReference type="RuleBase" id="RU003939"/>
    </source>
</evidence>
<dbReference type="EMBL" id="LSYU01000055">
    <property type="protein sequence ID" value="KXX64492.1"/>
    <property type="molecule type" value="Genomic_DNA"/>
</dbReference>
<dbReference type="GO" id="GO:1990178">
    <property type="term" value="C:HU-DNA complex"/>
    <property type="evidence" value="ECO:0007669"/>
    <property type="project" value="UniProtKB-ARBA"/>
</dbReference>
<dbReference type="CDD" id="cd13831">
    <property type="entry name" value="HU"/>
    <property type="match status" value="1"/>
</dbReference>
<dbReference type="GO" id="GO:0042802">
    <property type="term" value="F:identical protein binding"/>
    <property type="evidence" value="ECO:0007669"/>
    <property type="project" value="UniProtKB-ARBA"/>
</dbReference>
<dbReference type="GO" id="GO:0003677">
    <property type="term" value="F:DNA binding"/>
    <property type="evidence" value="ECO:0007669"/>
    <property type="project" value="UniProtKB-KW"/>
</dbReference>
<dbReference type="PANTHER" id="PTHR33175:SF3">
    <property type="entry name" value="DNA-BINDING PROTEIN HU-BETA"/>
    <property type="match status" value="1"/>
</dbReference>
<dbReference type="AlphaFoldDB" id="A0A4R4A6Q8"/>
<dbReference type="GO" id="GO:0030261">
    <property type="term" value="P:chromosome condensation"/>
    <property type="evidence" value="ECO:0007669"/>
    <property type="project" value="UniProtKB-KW"/>
</dbReference>
<dbReference type="GO" id="GO:0005829">
    <property type="term" value="C:cytosol"/>
    <property type="evidence" value="ECO:0007669"/>
    <property type="project" value="TreeGrafter"/>
</dbReference>
<dbReference type="Proteomes" id="UP000075766">
    <property type="component" value="Unassembled WGS sequence"/>
</dbReference>
<reference evidence="6 8" key="1">
    <citation type="submission" date="2016-02" db="EMBL/GenBank/DDBJ databases">
        <title>Genome sequence of Marichromatium gracile YL-28, a purple sulfur bacterium.</title>
        <authorList>
            <person name="Zhao C."/>
            <person name="Hong X."/>
            <person name="Chen S."/>
            <person name="Yang S."/>
        </authorList>
    </citation>
    <scope>NUCLEOTIDE SEQUENCE [LARGE SCALE GENOMIC DNA]</scope>
    <source>
        <strain evidence="6 8">YL28</strain>
    </source>
</reference>
<comment type="caution">
    <text evidence="7">The sequence shown here is derived from an EMBL/GenBank/DDBJ whole genome shotgun (WGS) entry which is preliminary data.</text>
</comment>
<evidence type="ECO:0000256" key="3">
    <source>
        <dbReference type="ARBA" id="ARBA00023067"/>
    </source>
</evidence>
<evidence type="ECO:0000313" key="9">
    <source>
        <dbReference type="Proteomes" id="UP000295247"/>
    </source>
</evidence>
<accession>A0A4R4A6Q8</accession>
<evidence type="ECO:0000313" key="6">
    <source>
        <dbReference type="EMBL" id="KXX64492.1"/>
    </source>
</evidence>
<dbReference type="PRINTS" id="PR01727">
    <property type="entry name" value="DNABINDINGHU"/>
</dbReference>
<keyword evidence="8" id="KW-1185">Reference proteome</keyword>
<comment type="function">
    <text evidence="1">Histone-like DNA-binding protein which is capable of wrapping DNA to stabilize it, and thus to prevent its denaturation under extreme environmental conditions.</text>
</comment>
<dbReference type="EMBL" id="SMDC01000010">
    <property type="protein sequence ID" value="TCW34503.1"/>
    <property type="molecule type" value="Genomic_DNA"/>
</dbReference>
<dbReference type="FunFam" id="4.10.520.10:FF:000001">
    <property type="entry name" value="DNA-binding protein HU"/>
    <property type="match status" value="1"/>
</dbReference>
<keyword evidence="3" id="KW-0226">DNA condensation</keyword>
<organism evidence="7 9">
    <name type="scientific">Marichromatium gracile</name>
    <name type="common">Chromatium gracile</name>
    <dbReference type="NCBI Taxonomy" id="1048"/>
    <lineage>
        <taxon>Bacteria</taxon>
        <taxon>Pseudomonadati</taxon>
        <taxon>Pseudomonadota</taxon>
        <taxon>Gammaproteobacteria</taxon>
        <taxon>Chromatiales</taxon>
        <taxon>Chromatiaceae</taxon>
        <taxon>Marichromatium</taxon>
    </lineage>
</organism>
<dbReference type="GO" id="GO:0030527">
    <property type="term" value="F:structural constituent of chromatin"/>
    <property type="evidence" value="ECO:0007669"/>
    <property type="project" value="InterPro"/>
</dbReference>
<protein>
    <submittedName>
        <fullName evidence="6 7">DNA-binding protein HU</fullName>
    </submittedName>
</protein>
<evidence type="ECO:0000313" key="8">
    <source>
        <dbReference type="Proteomes" id="UP000075766"/>
    </source>
</evidence>